<evidence type="ECO:0000313" key="3">
    <source>
        <dbReference type="Proteomes" id="UP000663844"/>
    </source>
</evidence>
<feature type="signal peptide" evidence="1">
    <location>
        <begin position="1"/>
        <end position="18"/>
    </location>
</feature>
<proteinExistence type="predicted"/>
<keyword evidence="1" id="KW-0732">Signal</keyword>
<sequence>MTALSSITILCVLINAFAHTSSNIDITQDTALNLVTKVLNDVDFASVPSLGSCMKMFESDDSLQLDDMLKTCSEALTELSIVPEDEYNNDHIDHNRIVVRLAQSFLADRITENITKLTKNLSHMDDGFRYVRDEFFVSGNSVQSDYFVSAMQTGRPIGLTTDSYNSTLLFAWGLYNSKTYLRLNKYILEKRQEQNDSIYLLRTFDSEQNSVPSYIYGKNLPIDVYYSTKLVLIHILTGKGYLIKYAIDDMDYVMILINDKQTINRKQNDL</sequence>
<protein>
    <submittedName>
        <fullName evidence="2">Uncharacterized protein</fullName>
    </submittedName>
</protein>
<feature type="chain" id="PRO_5033033159" evidence="1">
    <location>
        <begin position="19"/>
        <end position="270"/>
    </location>
</feature>
<evidence type="ECO:0000256" key="1">
    <source>
        <dbReference type="SAM" id="SignalP"/>
    </source>
</evidence>
<evidence type="ECO:0000313" key="2">
    <source>
        <dbReference type="EMBL" id="CAF3691383.1"/>
    </source>
</evidence>
<dbReference type="EMBL" id="CAJOAZ010000654">
    <property type="protein sequence ID" value="CAF3691383.1"/>
    <property type="molecule type" value="Genomic_DNA"/>
</dbReference>
<name>A0A818TTX7_9BILA</name>
<accession>A0A818TTX7</accession>
<dbReference type="AlphaFoldDB" id="A0A818TTX7"/>
<organism evidence="2 3">
    <name type="scientific">Adineta steineri</name>
    <dbReference type="NCBI Taxonomy" id="433720"/>
    <lineage>
        <taxon>Eukaryota</taxon>
        <taxon>Metazoa</taxon>
        <taxon>Spiralia</taxon>
        <taxon>Gnathifera</taxon>
        <taxon>Rotifera</taxon>
        <taxon>Eurotatoria</taxon>
        <taxon>Bdelloidea</taxon>
        <taxon>Adinetida</taxon>
        <taxon>Adinetidae</taxon>
        <taxon>Adineta</taxon>
    </lineage>
</organism>
<dbReference type="Proteomes" id="UP000663844">
    <property type="component" value="Unassembled WGS sequence"/>
</dbReference>
<comment type="caution">
    <text evidence="2">The sequence shown here is derived from an EMBL/GenBank/DDBJ whole genome shotgun (WGS) entry which is preliminary data.</text>
</comment>
<reference evidence="2" key="1">
    <citation type="submission" date="2021-02" db="EMBL/GenBank/DDBJ databases">
        <authorList>
            <person name="Nowell W R."/>
        </authorList>
    </citation>
    <scope>NUCLEOTIDE SEQUENCE</scope>
</reference>
<gene>
    <name evidence="2" type="ORF">OXD698_LOCUS11627</name>
</gene>